<name>M1ZDH9_9FIRM</name>
<dbReference type="AlphaFoldDB" id="M1ZDH9"/>
<keyword evidence="1" id="KW-0812">Transmembrane</keyword>
<protein>
    <recommendedName>
        <fullName evidence="4">Prepilin-type N-terminal cleavage/methylation domain-containing protein</fullName>
    </recommendedName>
</protein>
<keyword evidence="1" id="KW-1133">Transmembrane helix</keyword>
<dbReference type="Pfam" id="PF07963">
    <property type="entry name" value="N_methyl"/>
    <property type="match status" value="1"/>
</dbReference>
<accession>M1ZDH9</accession>
<dbReference type="Gene3D" id="3.30.700.10">
    <property type="entry name" value="Glycoprotein, Type 4 Pilin"/>
    <property type="match status" value="1"/>
</dbReference>
<organism evidence="2 3">
    <name type="scientific">[Clostridium] ultunense Esp</name>
    <dbReference type="NCBI Taxonomy" id="1288971"/>
    <lineage>
        <taxon>Bacteria</taxon>
        <taxon>Bacillati</taxon>
        <taxon>Bacillota</taxon>
        <taxon>Tissierellia</taxon>
        <taxon>Tissierellales</taxon>
        <taxon>Tepidimicrobiaceae</taxon>
        <taxon>Schnuerera</taxon>
    </lineage>
</organism>
<evidence type="ECO:0000256" key="1">
    <source>
        <dbReference type="SAM" id="Phobius"/>
    </source>
</evidence>
<dbReference type="Proteomes" id="UP000245423">
    <property type="component" value="Chromosome 1"/>
</dbReference>
<dbReference type="InterPro" id="IPR012902">
    <property type="entry name" value="N_methyl_site"/>
</dbReference>
<proteinExistence type="predicted"/>
<dbReference type="InterPro" id="IPR045584">
    <property type="entry name" value="Pilin-like"/>
</dbReference>
<gene>
    <name evidence="2" type="ORF">CUESP1_1821</name>
</gene>
<evidence type="ECO:0008006" key="4">
    <source>
        <dbReference type="Google" id="ProtNLM"/>
    </source>
</evidence>
<keyword evidence="3" id="KW-1185">Reference proteome</keyword>
<dbReference type="HOGENOM" id="CLU_1419299_0_0_9"/>
<sequence length="191" mass="22405">MYSFQPMSQLRKIEMYKKLLEKKGLTLVELIITVAILGIIISFMYTFFYFNYDTLLRTGTRYEIQSNLNQGIKTMEDELRYADEIYIYGKKDEGDFDNNKNYIYIKDNGVKIIKAANEQKIFSANNIEIYESESDFKLENNLITIDIKGKYIPTDEEFNIKYTIELLNIKGNNDLKGSIIEYINIKGDDSH</sequence>
<dbReference type="SUPFAM" id="SSF54523">
    <property type="entry name" value="Pili subunits"/>
    <property type="match status" value="1"/>
</dbReference>
<evidence type="ECO:0000313" key="2">
    <source>
        <dbReference type="EMBL" id="SHD77184.1"/>
    </source>
</evidence>
<feature type="transmembrane region" description="Helical" evidence="1">
    <location>
        <begin position="25"/>
        <end position="50"/>
    </location>
</feature>
<keyword evidence="1" id="KW-0472">Membrane</keyword>
<dbReference type="EMBL" id="LT669839">
    <property type="protein sequence ID" value="SHD77184.1"/>
    <property type="molecule type" value="Genomic_DNA"/>
</dbReference>
<reference evidence="2 3" key="1">
    <citation type="submission" date="2016-11" db="EMBL/GenBank/DDBJ databases">
        <authorList>
            <person name="Manzoor S."/>
        </authorList>
    </citation>
    <scope>NUCLEOTIDE SEQUENCE [LARGE SCALE GENOMIC DNA]</scope>
    <source>
        <strain evidence="2">Clostridium ultunense strain Esp</strain>
    </source>
</reference>
<evidence type="ECO:0000313" key="3">
    <source>
        <dbReference type="Proteomes" id="UP000245423"/>
    </source>
</evidence>
<dbReference type="NCBIfam" id="TIGR02532">
    <property type="entry name" value="IV_pilin_GFxxxE"/>
    <property type="match status" value="1"/>
</dbReference>